<comment type="subcellular location">
    <subcellularLocation>
        <location evidence="1">Cell membrane</location>
    </subcellularLocation>
</comment>
<dbReference type="SUPFAM" id="SSF111369">
    <property type="entry name" value="HlyD-like secretion proteins"/>
    <property type="match status" value="1"/>
</dbReference>
<sequence>MSAGGQPPFPPGGLRARAPGRTLEPPLLRACPAALLMSTPPPSDPDASREATSPLPPEDDASEAASVDTGDAPPPRRHIRWGWLLLLAGLVIAAIVAARLHRPHPSGATAAGGHGGADGGTGARGPKPVVTAQATTRDVPVSLVGLGAVTPTASVAVHSRVDGQLMRVAFQEGQLVGEGDLLAELDPRPYQSQLEQARGQLIRDEALLENARLDLRRYTILVEQDSVARQQLDTQRALVRQYEGIVKADKGAVSAAEVNLLYTRITSPVPGRVGLRLVDPGNIVHAADTNGIVIVNTLQPITVIFSIPEDRVPDILAKLDAHQPLVVQAYDRSAQRLLSTGTLLTVDNQIDPNTGTVRLKATFPNRDSRLFPQQFVNARLIIDTLRAATVVPTAALQHGVQGTFVYVAQPNDTVSQRAVMTGPPDGDDTVITQGLRPGEAVVVEGADSLTHGAAIRRQHALGTGPGVGGSGAAGTDGGPGATDGGR</sequence>
<evidence type="ECO:0000313" key="12">
    <source>
        <dbReference type="EMBL" id="RKH01917.1"/>
    </source>
</evidence>
<evidence type="ECO:0000313" key="13">
    <source>
        <dbReference type="Proteomes" id="UP000268313"/>
    </source>
</evidence>
<feature type="compositionally biased region" description="Gly residues" evidence="7">
    <location>
        <begin position="463"/>
        <end position="486"/>
    </location>
</feature>
<dbReference type="AlphaFoldDB" id="A0A3A8K3Q7"/>
<evidence type="ECO:0000256" key="2">
    <source>
        <dbReference type="ARBA" id="ARBA00009477"/>
    </source>
</evidence>
<dbReference type="Gene3D" id="1.10.287.470">
    <property type="entry name" value="Helix hairpin bin"/>
    <property type="match status" value="1"/>
</dbReference>
<evidence type="ECO:0000256" key="6">
    <source>
        <dbReference type="ARBA" id="ARBA00023136"/>
    </source>
</evidence>
<evidence type="ECO:0000256" key="3">
    <source>
        <dbReference type="ARBA" id="ARBA00022448"/>
    </source>
</evidence>
<feature type="domain" description="Multidrug resistance protein MdtA-like alpha-helical hairpin" evidence="8">
    <location>
        <begin position="193"/>
        <end position="263"/>
    </location>
</feature>
<dbReference type="Pfam" id="PF25917">
    <property type="entry name" value="BSH_RND"/>
    <property type="match status" value="1"/>
</dbReference>
<dbReference type="NCBIfam" id="NF008589">
    <property type="entry name" value="PRK11556.1"/>
    <property type="match status" value="1"/>
</dbReference>
<protein>
    <submittedName>
        <fullName evidence="12">MdtA/MuxA family multidrug efflux RND transporter periplasmic adaptor subunit</fullName>
    </submittedName>
</protein>
<feature type="region of interest" description="Disordered" evidence="7">
    <location>
        <begin position="1"/>
        <end position="74"/>
    </location>
</feature>
<evidence type="ECO:0000256" key="4">
    <source>
        <dbReference type="ARBA" id="ARBA00022475"/>
    </source>
</evidence>
<keyword evidence="13" id="KW-1185">Reference proteome</keyword>
<dbReference type="NCBIfam" id="TIGR01730">
    <property type="entry name" value="RND_mfp"/>
    <property type="match status" value="1"/>
</dbReference>
<evidence type="ECO:0000259" key="8">
    <source>
        <dbReference type="Pfam" id="PF25876"/>
    </source>
</evidence>
<dbReference type="Gene3D" id="2.40.420.20">
    <property type="match status" value="1"/>
</dbReference>
<comment type="caution">
    <text evidence="12">The sequence shown here is derived from an EMBL/GenBank/DDBJ whole genome shotgun (WGS) entry which is preliminary data.</text>
</comment>
<gene>
    <name evidence="12" type="primary">mdtA</name>
    <name evidence="12" type="ORF">D7X32_18610</name>
</gene>
<evidence type="ECO:0000259" key="10">
    <source>
        <dbReference type="Pfam" id="PF25944"/>
    </source>
</evidence>
<dbReference type="InterPro" id="IPR006143">
    <property type="entry name" value="RND_pump_MFP"/>
</dbReference>
<dbReference type="InterPro" id="IPR058625">
    <property type="entry name" value="MdtA-like_BSH"/>
</dbReference>
<feature type="domain" description="Multidrug resistance protein MdtA-like C-terminal permuted SH3" evidence="11">
    <location>
        <begin position="388"/>
        <end position="447"/>
    </location>
</feature>
<reference evidence="13" key="1">
    <citation type="submission" date="2018-09" db="EMBL/GenBank/DDBJ databases">
        <authorList>
            <person name="Livingstone P.G."/>
            <person name="Whitworth D.E."/>
        </authorList>
    </citation>
    <scope>NUCLEOTIDE SEQUENCE [LARGE SCALE GENOMIC DNA]</scope>
    <source>
        <strain evidence="13">CA043D</strain>
    </source>
</reference>
<dbReference type="GO" id="GO:1990281">
    <property type="term" value="C:efflux pump complex"/>
    <property type="evidence" value="ECO:0007669"/>
    <property type="project" value="TreeGrafter"/>
</dbReference>
<dbReference type="EMBL" id="RAWE01000062">
    <property type="protein sequence ID" value="RKH01917.1"/>
    <property type="molecule type" value="Genomic_DNA"/>
</dbReference>
<dbReference type="PANTHER" id="PTHR30469">
    <property type="entry name" value="MULTIDRUG RESISTANCE PROTEIN MDTA"/>
    <property type="match status" value="1"/>
</dbReference>
<evidence type="ECO:0000259" key="9">
    <source>
        <dbReference type="Pfam" id="PF25917"/>
    </source>
</evidence>
<keyword evidence="4" id="KW-1003">Cell membrane</keyword>
<feature type="region of interest" description="Disordered" evidence="7">
    <location>
        <begin position="460"/>
        <end position="486"/>
    </location>
</feature>
<feature type="compositionally biased region" description="Low complexity" evidence="7">
    <location>
        <begin position="23"/>
        <end position="36"/>
    </location>
</feature>
<feature type="region of interest" description="Disordered" evidence="7">
    <location>
        <begin position="106"/>
        <end position="127"/>
    </location>
</feature>
<evidence type="ECO:0000259" key="11">
    <source>
        <dbReference type="Pfam" id="PF25967"/>
    </source>
</evidence>
<dbReference type="Pfam" id="PF25944">
    <property type="entry name" value="Beta-barrel_RND"/>
    <property type="match status" value="1"/>
</dbReference>
<dbReference type="PANTHER" id="PTHR30469:SF12">
    <property type="entry name" value="MULTIDRUG RESISTANCE PROTEIN MDTA"/>
    <property type="match status" value="1"/>
</dbReference>
<dbReference type="Pfam" id="PF25967">
    <property type="entry name" value="RND-MFP_C"/>
    <property type="match status" value="1"/>
</dbReference>
<evidence type="ECO:0000256" key="7">
    <source>
        <dbReference type="SAM" id="MobiDB-lite"/>
    </source>
</evidence>
<dbReference type="Proteomes" id="UP000268313">
    <property type="component" value="Unassembled WGS sequence"/>
</dbReference>
<feature type="compositionally biased region" description="Gly residues" evidence="7">
    <location>
        <begin position="110"/>
        <end position="123"/>
    </location>
</feature>
<evidence type="ECO:0000256" key="5">
    <source>
        <dbReference type="ARBA" id="ARBA00022519"/>
    </source>
</evidence>
<name>A0A3A8K3Q7_9BACT</name>
<comment type="similarity">
    <text evidence="2">Belongs to the membrane fusion protein (MFP) (TC 8.A.1) family.</text>
</comment>
<proteinExistence type="inferred from homology"/>
<dbReference type="GO" id="GO:0015562">
    <property type="term" value="F:efflux transmembrane transporter activity"/>
    <property type="evidence" value="ECO:0007669"/>
    <property type="project" value="TreeGrafter"/>
</dbReference>
<dbReference type="Gene3D" id="2.40.30.170">
    <property type="match status" value="1"/>
</dbReference>
<evidence type="ECO:0000256" key="1">
    <source>
        <dbReference type="ARBA" id="ARBA00004236"/>
    </source>
</evidence>
<dbReference type="InterPro" id="IPR058624">
    <property type="entry name" value="MdtA-like_HH"/>
</dbReference>
<keyword evidence="6" id="KW-0472">Membrane</keyword>
<keyword evidence="3" id="KW-0813">Transport</keyword>
<feature type="domain" description="Multidrug resistance protein MdtA-like beta-barrel" evidence="10">
    <location>
        <begin position="300"/>
        <end position="383"/>
    </location>
</feature>
<dbReference type="InterPro" id="IPR058627">
    <property type="entry name" value="MdtA-like_C"/>
</dbReference>
<feature type="domain" description="Multidrug resistance protein MdtA-like barrel-sandwich hybrid" evidence="9">
    <location>
        <begin position="155"/>
        <end position="295"/>
    </location>
</feature>
<accession>A0A3A8K3Q7</accession>
<keyword evidence="5" id="KW-0997">Cell inner membrane</keyword>
<dbReference type="Pfam" id="PF25876">
    <property type="entry name" value="HH_MFP_RND"/>
    <property type="match status" value="1"/>
</dbReference>
<dbReference type="Gene3D" id="2.40.50.100">
    <property type="match status" value="1"/>
</dbReference>
<dbReference type="InterPro" id="IPR058626">
    <property type="entry name" value="MdtA-like_b-barrel"/>
</dbReference>
<organism evidence="12 13">
    <name type="scientific">Corallococcus carmarthensis</name>
    <dbReference type="NCBI Taxonomy" id="2316728"/>
    <lineage>
        <taxon>Bacteria</taxon>
        <taxon>Pseudomonadati</taxon>
        <taxon>Myxococcota</taxon>
        <taxon>Myxococcia</taxon>
        <taxon>Myxococcales</taxon>
        <taxon>Cystobacterineae</taxon>
        <taxon>Myxococcaceae</taxon>
        <taxon>Corallococcus</taxon>
    </lineage>
</organism>